<evidence type="ECO:0000313" key="3">
    <source>
        <dbReference type="EMBL" id="MFB9686124.1"/>
    </source>
</evidence>
<dbReference type="RefSeq" id="WP_378194810.1">
    <property type="nucleotide sequence ID" value="NZ_JBHMBK010000012.1"/>
</dbReference>
<accession>A0ABV5U4I4</accession>
<feature type="domain" description="Smf/DprA SLOG" evidence="2">
    <location>
        <begin position="78"/>
        <end position="298"/>
    </location>
</feature>
<reference evidence="3 4" key="1">
    <citation type="submission" date="2024-09" db="EMBL/GenBank/DDBJ databases">
        <authorList>
            <person name="Sun Q."/>
            <person name="Mori K."/>
        </authorList>
    </citation>
    <scope>NUCLEOTIDE SEQUENCE [LARGE SCALE GENOMIC DNA]</scope>
    <source>
        <strain evidence="3 4">JCM 13852</strain>
    </source>
</reference>
<dbReference type="EMBL" id="JBHMBK010000012">
    <property type="protein sequence ID" value="MFB9686124.1"/>
    <property type="molecule type" value="Genomic_DNA"/>
</dbReference>
<comment type="caution">
    <text evidence="3">The sequence shown here is derived from an EMBL/GenBank/DDBJ whole genome shotgun (WGS) entry which is preliminary data.</text>
</comment>
<dbReference type="InterPro" id="IPR003488">
    <property type="entry name" value="DprA"/>
</dbReference>
<dbReference type="NCBIfam" id="TIGR00732">
    <property type="entry name" value="dprA"/>
    <property type="match status" value="1"/>
</dbReference>
<protein>
    <submittedName>
        <fullName evidence="3">DNA-processing protein DprA</fullName>
    </submittedName>
</protein>
<keyword evidence="4" id="KW-1185">Reference proteome</keyword>
<name>A0ABV5U4I4_9PSEU</name>
<dbReference type="Gene3D" id="3.40.50.450">
    <property type="match status" value="1"/>
</dbReference>
<proteinExistence type="inferred from homology"/>
<dbReference type="PANTHER" id="PTHR43022">
    <property type="entry name" value="PROTEIN SMF"/>
    <property type="match status" value="1"/>
</dbReference>
<evidence type="ECO:0000256" key="1">
    <source>
        <dbReference type="ARBA" id="ARBA00006525"/>
    </source>
</evidence>
<dbReference type="InterPro" id="IPR057666">
    <property type="entry name" value="DrpA_SLOG"/>
</dbReference>
<sequence>MSSSTDARRARAFLQHVAEPTNPVLARYIADVGPVDAAHRIADCSAPADVLTESRRDASWPLVDTNLQTAASLGGRFVIPEDDEWPAVAFAGLSTLAPNGDTYVGPPVGLWVQGEPRLDELAAAPSIAIVGSRAATEYGEHHAAEFANGLAARGVPVFSGAAYGIDGAAHRGALAADGVTVAVLGCAVDVGYPAGHVGLLDRIVRSGGAVVSEYPPGTPPARHRFLDRNRLVAALTTATLVVEAGRRSGARHTARLAYTLSRPVLAVPGPVSSATSAGCHQLIQDGTARLVTSVDDVIGVIEEGNDADTAPETGRPCS</sequence>
<evidence type="ECO:0000313" key="4">
    <source>
        <dbReference type="Proteomes" id="UP001589535"/>
    </source>
</evidence>
<organism evidence="3 4">
    <name type="scientific">Amycolatopsis plumensis</name>
    <dbReference type="NCBI Taxonomy" id="236508"/>
    <lineage>
        <taxon>Bacteria</taxon>
        <taxon>Bacillati</taxon>
        <taxon>Actinomycetota</taxon>
        <taxon>Actinomycetes</taxon>
        <taxon>Pseudonocardiales</taxon>
        <taxon>Pseudonocardiaceae</taxon>
        <taxon>Amycolatopsis</taxon>
    </lineage>
</organism>
<gene>
    <name evidence="3" type="primary">dprA</name>
    <name evidence="3" type="ORF">ACFFTO_18155</name>
</gene>
<dbReference type="SUPFAM" id="SSF102405">
    <property type="entry name" value="MCP/YpsA-like"/>
    <property type="match status" value="1"/>
</dbReference>
<comment type="similarity">
    <text evidence="1">Belongs to the DprA/Smf family.</text>
</comment>
<dbReference type="Proteomes" id="UP001589535">
    <property type="component" value="Unassembled WGS sequence"/>
</dbReference>
<dbReference type="PANTHER" id="PTHR43022:SF1">
    <property type="entry name" value="PROTEIN SMF"/>
    <property type="match status" value="1"/>
</dbReference>
<dbReference type="Pfam" id="PF02481">
    <property type="entry name" value="DNA_processg_A"/>
    <property type="match status" value="1"/>
</dbReference>
<evidence type="ECO:0000259" key="2">
    <source>
        <dbReference type="Pfam" id="PF02481"/>
    </source>
</evidence>